<name>A0A8X7SB66_BRACI</name>
<dbReference type="PANTHER" id="PTHR46695">
    <property type="entry name" value="ZINC FINGER CCCH DOMAIN-CONTAINING PROTEIN 44-RELATED"/>
    <property type="match status" value="1"/>
</dbReference>
<dbReference type="PROSITE" id="PS50829">
    <property type="entry name" value="GYF"/>
    <property type="match status" value="1"/>
</dbReference>
<feature type="compositionally biased region" description="Low complexity" evidence="1">
    <location>
        <begin position="78"/>
        <end position="93"/>
    </location>
</feature>
<dbReference type="FunFam" id="3.30.1490.40:FF:000004">
    <property type="entry name" value="Zinc finger CCCH domain-containing protein 19"/>
    <property type="match status" value="1"/>
</dbReference>
<reference evidence="3 4" key="1">
    <citation type="submission" date="2020-02" db="EMBL/GenBank/DDBJ databases">
        <authorList>
            <person name="Ma Q."/>
            <person name="Huang Y."/>
            <person name="Song X."/>
            <person name="Pei D."/>
        </authorList>
    </citation>
    <scope>NUCLEOTIDE SEQUENCE [LARGE SCALE GENOMIC DNA]</scope>
    <source>
        <strain evidence="3">Sxm20200214</strain>
        <tissue evidence="3">Leaf</tissue>
    </source>
</reference>
<dbReference type="SUPFAM" id="SSF55277">
    <property type="entry name" value="GYF domain"/>
    <property type="match status" value="1"/>
</dbReference>
<dbReference type="InterPro" id="IPR003169">
    <property type="entry name" value="GYF"/>
</dbReference>
<gene>
    <name evidence="3" type="ORF">Bca52824_031767</name>
</gene>
<dbReference type="PANTHER" id="PTHR46695:SF5">
    <property type="entry name" value="RNA POLYMERASE-ASSOCIATED PROTEIN RTF1 HOMOLOG"/>
    <property type="match status" value="1"/>
</dbReference>
<dbReference type="EMBL" id="JAAMPC010000007">
    <property type="protein sequence ID" value="KAG2303116.1"/>
    <property type="molecule type" value="Genomic_DNA"/>
</dbReference>
<dbReference type="Proteomes" id="UP000886595">
    <property type="component" value="Unassembled WGS sequence"/>
</dbReference>
<comment type="caution">
    <text evidence="3">The sequence shown here is derived from an EMBL/GenBank/DDBJ whole genome shotgun (WGS) entry which is preliminary data.</text>
</comment>
<evidence type="ECO:0000313" key="4">
    <source>
        <dbReference type="Proteomes" id="UP000886595"/>
    </source>
</evidence>
<organism evidence="3 4">
    <name type="scientific">Brassica carinata</name>
    <name type="common">Ethiopian mustard</name>
    <name type="synonym">Abyssinian cabbage</name>
    <dbReference type="NCBI Taxonomy" id="52824"/>
    <lineage>
        <taxon>Eukaryota</taxon>
        <taxon>Viridiplantae</taxon>
        <taxon>Streptophyta</taxon>
        <taxon>Embryophyta</taxon>
        <taxon>Tracheophyta</taxon>
        <taxon>Spermatophyta</taxon>
        <taxon>Magnoliopsida</taxon>
        <taxon>eudicotyledons</taxon>
        <taxon>Gunneridae</taxon>
        <taxon>Pentapetalae</taxon>
        <taxon>rosids</taxon>
        <taxon>malvids</taxon>
        <taxon>Brassicales</taxon>
        <taxon>Brassicaceae</taxon>
        <taxon>Brassiceae</taxon>
        <taxon>Brassica</taxon>
    </lineage>
</organism>
<sequence length="118" mass="12988">MWHYKDPSGKVQGPFSMAQLRKWNNTGYFPAKLEIWKANESSLDSVLLTDALAGLFQKQAQTAPSVLDIPKNSQDTWSSGGSLPSPTPTQMTTPTAKSEILRVDGLLPSLLHSQLFSR</sequence>
<evidence type="ECO:0000313" key="3">
    <source>
        <dbReference type="EMBL" id="KAG2303116.1"/>
    </source>
</evidence>
<feature type="region of interest" description="Disordered" evidence="1">
    <location>
        <begin position="68"/>
        <end position="93"/>
    </location>
</feature>
<dbReference type="SMART" id="SM00444">
    <property type="entry name" value="GYF"/>
    <property type="match status" value="1"/>
</dbReference>
<proteinExistence type="predicted"/>
<protein>
    <recommendedName>
        <fullName evidence="2">GYF domain-containing protein</fullName>
    </recommendedName>
</protein>
<dbReference type="OrthoDB" id="6415790at2759"/>
<accession>A0A8X7SB66</accession>
<dbReference type="CDD" id="cd00072">
    <property type="entry name" value="GYF"/>
    <property type="match status" value="1"/>
</dbReference>
<feature type="domain" description="GYF" evidence="2">
    <location>
        <begin position="1"/>
        <end position="53"/>
    </location>
</feature>
<dbReference type="Gene3D" id="3.30.1490.40">
    <property type="match status" value="1"/>
</dbReference>
<keyword evidence="4" id="KW-1185">Reference proteome</keyword>
<evidence type="ECO:0000256" key="1">
    <source>
        <dbReference type="SAM" id="MobiDB-lite"/>
    </source>
</evidence>
<dbReference type="Pfam" id="PF02213">
    <property type="entry name" value="GYF"/>
    <property type="match status" value="1"/>
</dbReference>
<evidence type="ECO:0000259" key="2">
    <source>
        <dbReference type="PROSITE" id="PS50829"/>
    </source>
</evidence>
<dbReference type="AlphaFoldDB" id="A0A8X7SB66"/>
<dbReference type="InterPro" id="IPR035445">
    <property type="entry name" value="GYF-like_dom_sf"/>
</dbReference>